<dbReference type="KEGG" id="svp:Pan189_01190"/>
<keyword evidence="2 6" id="KW-0328">Glycosyltransferase</keyword>
<evidence type="ECO:0000259" key="5">
    <source>
        <dbReference type="Pfam" id="PF13439"/>
    </source>
</evidence>
<feature type="domain" description="Glycosyl transferase family 1" evidence="4">
    <location>
        <begin position="166"/>
        <end position="329"/>
    </location>
</feature>
<evidence type="ECO:0000256" key="3">
    <source>
        <dbReference type="ARBA" id="ARBA00022679"/>
    </source>
</evidence>
<proteinExistence type="inferred from homology"/>
<dbReference type="Gene3D" id="3.40.50.2000">
    <property type="entry name" value="Glycogen Phosphorylase B"/>
    <property type="match status" value="2"/>
</dbReference>
<evidence type="ECO:0000256" key="1">
    <source>
        <dbReference type="ARBA" id="ARBA00009481"/>
    </source>
</evidence>
<dbReference type="RefSeq" id="WP_145362035.1">
    <property type="nucleotide sequence ID" value="NZ_CP036268.1"/>
</dbReference>
<dbReference type="SUPFAM" id="SSF53756">
    <property type="entry name" value="UDP-Glycosyltransferase/glycogen phosphorylase"/>
    <property type="match status" value="1"/>
</dbReference>
<accession>A0A517QVT8</accession>
<evidence type="ECO:0000313" key="6">
    <source>
        <dbReference type="EMBL" id="QDT35766.1"/>
    </source>
</evidence>
<sequence length="356" mass="39743">MRIAIVAHSREANASTFIKQHIKLLRPECVLAMPYLRTSKRIRSIGLEPTWDWARRFPVRRVLERYQPDVILAEYGIMGAELVATAGPEWARRVVAYFHGYDSARNDILERYGRKYRRLFEEAAGIIAVSNDMRSRLEDLGSPPERTHMIPYSVDFERFQPRSEPCAQKRLIAVGRFTPKKSPGRTIRAFSKSLRSHPDATLRMIGDGPLLAECRALGKELGISDHLVFLGAQRHDVVAEEMRAARVFVQHSVVAPSGDREGTPVAALEAAASGLPIVSTRHEGLKEAIQDGVTGYLVDEGDIESMSNKINDLLADPQSAHIMGVAGRKHIEDNYSAELIGRKLSDLLKNIGSPHH</sequence>
<keyword evidence="3 6" id="KW-0808">Transferase</keyword>
<dbReference type="InterPro" id="IPR028098">
    <property type="entry name" value="Glyco_trans_4-like_N"/>
</dbReference>
<dbReference type="Pfam" id="PF00534">
    <property type="entry name" value="Glycos_transf_1"/>
    <property type="match status" value="1"/>
</dbReference>
<dbReference type="InterPro" id="IPR001296">
    <property type="entry name" value="Glyco_trans_1"/>
</dbReference>
<organism evidence="6 7">
    <name type="scientific">Stratiformator vulcanicus</name>
    <dbReference type="NCBI Taxonomy" id="2527980"/>
    <lineage>
        <taxon>Bacteria</taxon>
        <taxon>Pseudomonadati</taxon>
        <taxon>Planctomycetota</taxon>
        <taxon>Planctomycetia</taxon>
        <taxon>Planctomycetales</taxon>
        <taxon>Planctomycetaceae</taxon>
        <taxon>Stratiformator</taxon>
    </lineage>
</organism>
<evidence type="ECO:0000256" key="2">
    <source>
        <dbReference type="ARBA" id="ARBA00022676"/>
    </source>
</evidence>
<dbReference type="OrthoDB" id="73743at2"/>
<gene>
    <name evidence="6" type="primary">pimB_1</name>
    <name evidence="6" type="ORF">Pan189_01190</name>
</gene>
<dbReference type="EMBL" id="CP036268">
    <property type="protein sequence ID" value="QDT35766.1"/>
    <property type="molecule type" value="Genomic_DNA"/>
</dbReference>
<dbReference type="Proteomes" id="UP000317318">
    <property type="component" value="Chromosome"/>
</dbReference>
<evidence type="ECO:0000313" key="7">
    <source>
        <dbReference type="Proteomes" id="UP000317318"/>
    </source>
</evidence>
<keyword evidence="7" id="KW-1185">Reference proteome</keyword>
<dbReference type="AlphaFoldDB" id="A0A517QVT8"/>
<evidence type="ECO:0000259" key="4">
    <source>
        <dbReference type="Pfam" id="PF00534"/>
    </source>
</evidence>
<dbReference type="GO" id="GO:0016757">
    <property type="term" value="F:glycosyltransferase activity"/>
    <property type="evidence" value="ECO:0007669"/>
    <property type="project" value="UniProtKB-KW"/>
</dbReference>
<comment type="similarity">
    <text evidence="1">Belongs to the glycosyltransferase group 1 family. Glycosyltransferase 4 subfamily.</text>
</comment>
<dbReference type="PANTHER" id="PTHR12526:SF640">
    <property type="entry name" value="COLANIC ACID BIOSYNTHESIS GLYCOSYLTRANSFERASE WCAL-RELATED"/>
    <property type="match status" value="1"/>
</dbReference>
<protein>
    <submittedName>
        <fullName evidence="6">GDP-mannose-dependent alpha-(1-6)-phosphatidylinositol monomannoside mannosyltransferase</fullName>
    </submittedName>
</protein>
<feature type="domain" description="Glycosyltransferase subfamily 4-like N-terminal" evidence="5">
    <location>
        <begin position="43"/>
        <end position="158"/>
    </location>
</feature>
<name>A0A517QVT8_9PLAN</name>
<dbReference type="Pfam" id="PF13439">
    <property type="entry name" value="Glyco_transf_4"/>
    <property type="match status" value="1"/>
</dbReference>
<reference evidence="6 7" key="1">
    <citation type="submission" date="2019-02" db="EMBL/GenBank/DDBJ databases">
        <title>Deep-cultivation of Planctomycetes and their phenomic and genomic characterization uncovers novel biology.</title>
        <authorList>
            <person name="Wiegand S."/>
            <person name="Jogler M."/>
            <person name="Boedeker C."/>
            <person name="Pinto D."/>
            <person name="Vollmers J."/>
            <person name="Rivas-Marin E."/>
            <person name="Kohn T."/>
            <person name="Peeters S.H."/>
            <person name="Heuer A."/>
            <person name="Rast P."/>
            <person name="Oberbeckmann S."/>
            <person name="Bunk B."/>
            <person name="Jeske O."/>
            <person name="Meyerdierks A."/>
            <person name="Storesund J.E."/>
            <person name="Kallscheuer N."/>
            <person name="Luecker S."/>
            <person name="Lage O.M."/>
            <person name="Pohl T."/>
            <person name="Merkel B.J."/>
            <person name="Hornburger P."/>
            <person name="Mueller R.-W."/>
            <person name="Bruemmer F."/>
            <person name="Labrenz M."/>
            <person name="Spormann A.M."/>
            <person name="Op den Camp H."/>
            <person name="Overmann J."/>
            <person name="Amann R."/>
            <person name="Jetten M.S.M."/>
            <person name="Mascher T."/>
            <person name="Medema M.H."/>
            <person name="Devos D.P."/>
            <person name="Kaster A.-K."/>
            <person name="Ovreas L."/>
            <person name="Rohde M."/>
            <person name="Galperin M.Y."/>
            <person name="Jogler C."/>
        </authorList>
    </citation>
    <scope>NUCLEOTIDE SEQUENCE [LARGE SCALE GENOMIC DNA]</scope>
    <source>
        <strain evidence="6 7">Pan189</strain>
    </source>
</reference>
<dbReference type="PANTHER" id="PTHR12526">
    <property type="entry name" value="GLYCOSYLTRANSFERASE"/>
    <property type="match status" value="1"/>
</dbReference>